<dbReference type="Gramene" id="AUR62003521-RA">
    <property type="protein sequence ID" value="AUR62003521-RA:cds"/>
    <property type="gene ID" value="AUR62003521"/>
</dbReference>
<dbReference type="Gene3D" id="3.40.50.1220">
    <property type="entry name" value="TPP-binding domain"/>
    <property type="match status" value="1"/>
</dbReference>
<organism evidence="16 17">
    <name type="scientific">Chenopodium quinoa</name>
    <name type="common">Quinoa</name>
    <dbReference type="NCBI Taxonomy" id="63459"/>
    <lineage>
        <taxon>Eukaryota</taxon>
        <taxon>Viridiplantae</taxon>
        <taxon>Streptophyta</taxon>
        <taxon>Embryophyta</taxon>
        <taxon>Tracheophyta</taxon>
        <taxon>Spermatophyta</taxon>
        <taxon>Magnoliopsida</taxon>
        <taxon>eudicotyledons</taxon>
        <taxon>Gunneridae</taxon>
        <taxon>Pentapetalae</taxon>
        <taxon>Caryophyllales</taxon>
        <taxon>Chenopodiaceae</taxon>
        <taxon>Chenopodioideae</taxon>
        <taxon>Atripliceae</taxon>
        <taxon>Chenopodium</taxon>
    </lineage>
</organism>
<dbReference type="SUPFAM" id="SSF52518">
    <property type="entry name" value="Thiamin diphosphate-binding fold (THDP-binding)"/>
    <property type="match status" value="2"/>
</dbReference>
<dbReference type="PROSITE" id="PS00187">
    <property type="entry name" value="TPP_ENZYMES"/>
    <property type="match status" value="1"/>
</dbReference>
<dbReference type="EC" id="2.2.1.6" evidence="5"/>
<dbReference type="Pfam" id="PF02776">
    <property type="entry name" value="TPP_enzyme_N"/>
    <property type="match status" value="1"/>
</dbReference>
<dbReference type="Proteomes" id="UP000596660">
    <property type="component" value="Unplaced"/>
</dbReference>
<evidence type="ECO:0000259" key="13">
    <source>
        <dbReference type="Pfam" id="PF00205"/>
    </source>
</evidence>
<dbReference type="GO" id="GO:0009635">
    <property type="term" value="P:response to herbicide"/>
    <property type="evidence" value="ECO:0007669"/>
    <property type="project" value="UniProtKB-KW"/>
</dbReference>
<reference evidence="16" key="1">
    <citation type="journal article" date="2017" name="Nature">
        <title>The genome of Chenopodium quinoa.</title>
        <authorList>
            <person name="Jarvis D.E."/>
            <person name="Ho Y.S."/>
            <person name="Lightfoot D.J."/>
            <person name="Schmoeckel S.M."/>
            <person name="Li B."/>
            <person name="Borm T.J.A."/>
            <person name="Ohyanagi H."/>
            <person name="Mineta K."/>
            <person name="Michell C.T."/>
            <person name="Saber N."/>
            <person name="Kharbatia N.M."/>
            <person name="Rupper R.R."/>
            <person name="Sharp A.R."/>
            <person name="Dally N."/>
            <person name="Boughton B.A."/>
            <person name="Woo Y.H."/>
            <person name="Gao G."/>
            <person name="Schijlen E.G.W.M."/>
            <person name="Guo X."/>
            <person name="Momin A.A."/>
            <person name="Negrao S."/>
            <person name="Al-Babili S."/>
            <person name="Gehring C."/>
            <person name="Roessner U."/>
            <person name="Jung C."/>
            <person name="Murphy K."/>
            <person name="Arold S.T."/>
            <person name="Gojobori T."/>
            <person name="van der Linden C.G."/>
            <person name="van Loo E.N."/>
            <person name="Jellen E.N."/>
            <person name="Maughan P.J."/>
            <person name="Tester M."/>
        </authorList>
    </citation>
    <scope>NUCLEOTIDE SEQUENCE [LARGE SCALE GENOMIC DNA]</scope>
    <source>
        <strain evidence="16">cv. PI 614886</strain>
    </source>
</reference>
<feature type="domain" description="Thiamine pyrophosphate enzyme N-terminal TPP-binding" evidence="15">
    <location>
        <begin position="74"/>
        <end position="185"/>
    </location>
</feature>
<protein>
    <recommendedName>
        <fullName evidence="5">acetolactate synthase</fullName>
        <ecNumber evidence="5">2.2.1.6</ecNumber>
    </recommendedName>
</protein>
<dbReference type="FunFam" id="3.40.50.970:FF:000007">
    <property type="entry name" value="Acetolactate synthase"/>
    <property type="match status" value="1"/>
</dbReference>
<dbReference type="InterPro" id="IPR000399">
    <property type="entry name" value="TPP-bd_CS"/>
</dbReference>
<dbReference type="InterPro" id="IPR045229">
    <property type="entry name" value="TPP_enz"/>
</dbReference>
<proteinExistence type="inferred from homology"/>
<dbReference type="CDD" id="cd07035">
    <property type="entry name" value="TPP_PYR_POX_like"/>
    <property type="match status" value="1"/>
</dbReference>
<dbReference type="GO" id="GO:0050660">
    <property type="term" value="F:flavin adenine dinucleotide binding"/>
    <property type="evidence" value="ECO:0007669"/>
    <property type="project" value="TreeGrafter"/>
</dbReference>
<feature type="domain" description="Thiamine pyrophosphate enzyme central" evidence="13">
    <location>
        <begin position="266"/>
        <end position="403"/>
    </location>
</feature>
<sequence length="625" mass="68493">MAIAASNLLFSKPLLTTNSSLTLNNYLSNNKIITCSLHNQKPKQYKANTTSNSSITISSQNPITPQYDPNEPRKTADVLIEALEREGVTDVFAYPGGASIEIHQALTKSKTINTILPRHEQGGILASVGYARASDRPGVCITTSGPGATNLVTGLADAMTDSVPVIAITGQVPRKLIGTNAFQEVPITDIAKSITKHVYLVLDSNDIPWIANEAFIIATTGRPGPVLIDIPKDVQQEIIVPRWLDHSIPQGYISRLPKPPKIEAVHKIVEMIFEAKKPVLYIGGGCVNASEELRRFVELTGIPVASTLMGLGVFSPYDNNDNNCHEMSLGMLGMHGTTYANYAIDKSDLLLAFGVRFDDRVTGKIEAFASRAKIVHINIDARELGKNKQPHVSMHNDIKIALQVINYILAKRGETSKKDYFLEWRNELRKLKLNSHPTNNNVVYDDTIQSQYAIEVLDELTKGSAIITTGVGQHQIFVAHYYKFKSPRQWITSGGIGTMGYGLPAAMGVAVAKPGSLVIDVDGDGSMVVQEEDMFYEGNRAQSFLGNPRKEGYLFPDMVKFAEACDIPGERVSKKSELRQAIERMLKTPGPYLLDVGVAHQEHVLPMIPSGATFADTITEKVIRD</sequence>
<feature type="compositionally biased region" description="Low complexity" evidence="12">
    <location>
        <begin position="48"/>
        <end position="65"/>
    </location>
</feature>
<evidence type="ECO:0000256" key="12">
    <source>
        <dbReference type="SAM" id="MobiDB-lite"/>
    </source>
</evidence>
<dbReference type="Pfam" id="PF00205">
    <property type="entry name" value="TPP_enzyme_M"/>
    <property type="match status" value="1"/>
</dbReference>
<dbReference type="GO" id="GO:0000287">
    <property type="term" value="F:magnesium ion binding"/>
    <property type="evidence" value="ECO:0007669"/>
    <property type="project" value="InterPro"/>
</dbReference>
<dbReference type="InterPro" id="IPR012001">
    <property type="entry name" value="Thiamin_PyroP_enz_TPP-bd_dom"/>
</dbReference>
<keyword evidence="7" id="KW-0359">Herbicide resistance</keyword>
<evidence type="ECO:0000313" key="17">
    <source>
        <dbReference type="Proteomes" id="UP000596660"/>
    </source>
</evidence>
<dbReference type="GO" id="GO:0005948">
    <property type="term" value="C:acetolactate synthase complex"/>
    <property type="evidence" value="ECO:0007669"/>
    <property type="project" value="TreeGrafter"/>
</dbReference>
<evidence type="ECO:0000259" key="15">
    <source>
        <dbReference type="Pfam" id="PF02776"/>
    </source>
</evidence>
<comment type="pathway">
    <text evidence="2">Amino-acid biosynthesis; L-isoleucine biosynthesis; L-isoleucine from 2-oxobutanoate: step 1/4.</text>
</comment>
<dbReference type="InterPro" id="IPR029061">
    <property type="entry name" value="THDP-binding"/>
</dbReference>
<feature type="domain" description="Thiamine pyrophosphate enzyme TPP-binding" evidence="14">
    <location>
        <begin position="470"/>
        <end position="528"/>
    </location>
</feature>
<evidence type="ECO:0000256" key="2">
    <source>
        <dbReference type="ARBA" id="ARBA00004974"/>
    </source>
</evidence>
<comment type="catalytic activity">
    <reaction evidence="10">
        <text>2 pyruvate + H(+) = (2S)-2-acetolactate + CO2</text>
        <dbReference type="Rhea" id="RHEA:25249"/>
        <dbReference type="ChEBI" id="CHEBI:15361"/>
        <dbReference type="ChEBI" id="CHEBI:15378"/>
        <dbReference type="ChEBI" id="CHEBI:16526"/>
        <dbReference type="ChEBI" id="CHEBI:58476"/>
        <dbReference type="EC" id="2.2.1.6"/>
    </reaction>
</comment>
<evidence type="ECO:0000256" key="8">
    <source>
        <dbReference type="ARBA" id="ARBA00023052"/>
    </source>
</evidence>
<dbReference type="GO" id="GO:0030976">
    <property type="term" value="F:thiamine pyrophosphate binding"/>
    <property type="evidence" value="ECO:0007669"/>
    <property type="project" value="InterPro"/>
</dbReference>
<dbReference type="InterPro" id="IPR011766">
    <property type="entry name" value="TPP_enzyme_TPP-bd"/>
</dbReference>
<evidence type="ECO:0000313" key="16">
    <source>
        <dbReference type="EnsemblPlants" id="AUR62003521-RA:cds"/>
    </source>
</evidence>
<dbReference type="InterPro" id="IPR039368">
    <property type="entry name" value="AHAS_TPP"/>
</dbReference>
<dbReference type="PANTHER" id="PTHR18968:SF13">
    <property type="entry name" value="ACETOLACTATE SYNTHASE CATALYTIC SUBUNIT, MITOCHONDRIAL"/>
    <property type="match status" value="1"/>
</dbReference>
<dbReference type="InterPro" id="IPR012000">
    <property type="entry name" value="Thiamin_PyroP_enz_cen_dom"/>
</dbReference>
<dbReference type="EnsemblPlants" id="AUR62003521-RA">
    <property type="protein sequence ID" value="AUR62003521-RA:cds"/>
    <property type="gene ID" value="AUR62003521"/>
</dbReference>
<dbReference type="AlphaFoldDB" id="A0A803KWW3"/>
<evidence type="ECO:0000256" key="11">
    <source>
        <dbReference type="RuleBase" id="RU362132"/>
    </source>
</evidence>
<evidence type="ECO:0000256" key="5">
    <source>
        <dbReference type="ARBA" id="ARBA00013145"/>
    </source>
</evidence>
<keyword evidence="17" id="KW-1185">Reference proteome</keyword>
<dbReference type="SMR" id="A0A803KWW3"/>
<evidence type="ECO:0000256" key="4">
    <source>
        <dbReference type="ARBA" id="ARBA00007812"/>
    </source>
</evidence>
<dbReference type="FunFam" id="3.40.50.1220:FF:000008">
    <property type="entry name" value="Acetolactate synthase"/>
    <property type="match status" value="1"/>
</dbReference>
<reference evidence="16" key="2">
    <citation type="submission" date="2021-03" db="UniProtKB">
        <authorList>
            <consortium name="EnsemblPlants"/>
        </authorList>
    </citation>
    <scope>IDENTIFICATION</scope>
</reference>
<feature type="region of interest" description="Disordered" evidence="12">
    <location>
        <begin position="44"/>
        <end position="71"/>
    </location>
</feature>
<keyword evidence="9" id="KW-0100">Branched-chain amino acid biosynthesis</keyword>
<evidence type="ECO:0000256" key="9">
    <source>
        <dbReference type="ARBA" id="ARBA00023304"/>
    </source>
</evidence>
<evidence type="ECO:0000256" key="6">
    <source>
        <dbReference type="ARBA" id="ARBA00022605"/>
    </source>
</evidence>
<dbReference type="PANTHER" id="PTHR18968">
    <property type="entry name" value="THIAMINE PYROPHOSPHATE ENZYMES"/>
    <property type="match status" value="1"/>
</dbReference>
<dbReference type="GO" id="GO:0009099">
    <property type="term" value="P:L-valine biosynthetic process"/>
    <property type="evidence" value="ECO:0007669"/>
    <property type="project" value="TreeGrafter"/>
</dbReference>
<comment type="similarity">
    <text evidence="4 11">Belongs to the TPP enzyme family.</text>
</comment>
<keyword evidence="6" id="KW-0028">Amino-acid biosynthesis</keyword>
<dbReference type="InterPro" id="IPR029035">
    <property type="entry name" value="DHS-like_NAD/FAD-binding_dom"/>
</dbReference>
<dbReference type="CDD" id="cd02015">
    <property type="entry name" value="TPP_AHAS"/>
    <property type="match status" value="1"/>
</dbReference>
<dbReference type="Gene3D" id="3.40.50.970">
    <property type="match status" value="3"/>
</dbReference>
<keyword evidence="8 11" id="KW-0786">Thiamine pyrophosphate</keyword>
<dbReference type="SUPFAM" id="SSF52467">
    <property type="entry name" value="DHS-like NAD/FAD-binding domain"/>
    <property type="match status" value="1"/>
</dbReference>
<comment type="pathway">
    <text evidence="3">Amino-acid biosynthesis; L-valine biosynthesis; L-valine from pyruvate: step 1/4.</text>
</comment>
<dbReference type="GO" id="GO:0009097">
    <property type="term" value="P:isoleucine biosynthetic process"/>
    <property type="evidence" value="ECO:0007669"/>
    <property type="project" value="TreeGrafter"/>
</dbReference>
<dbReference type="Pfam" id="PF02775">
    <property type="entry name" value="TPP_enzyme_C"/>
    <property type="match status" value="1"/>
</dbReference>
<name>A0A803KWW3_CHEQI</name>
<dbReference type="GO" id="GO:0003984">
    <property type="term" value="F:acetolactate synthase activity"/>
    <property type="evidence" value="ECO:0007669"/>
    <property type="project" value="UniProtKB-EC"/>
</dbReference>
<evidence type="ECO:0000256" key="3">
    <source>
        <dbReference type="ARBA" id="ARBA00005025"/>
    </source>
</evidence>
<comment type="cofactor">
    <cofactor evidence="1">
        <name>thiamine diphosphate</name>
        <dbReference type="ChEBI" id="CHEBI:58937"/>
    </cofactor>
</comment>
<evidence type="ECO:0000256" key="10">
    <source>
        <dbReference type="ARBA" id="ARBA00048670"/>
    </source>
</evidence>
<evidence type="ECO:0000256" key="7">
    <source>
        <dbReference type="ARBA" id="ARBA00022646"/>
    </source>
</evidence>
<accession>A0A803KWW3</accession>
<evidence type="ECO:0000256" key="1">
    <source>
        <dbReference type="ARBA" id="ARBA00001964"/>
    </source>
</evidence>
<evidence type="ECO:0000259" key="14">
    <source>
        <dbReference type="Pfam" id="PF02775"/>
    </source>
</evidence>